<comment type="function">
    <text evidence="7">This protein binds to the 23S rRNA, and is important in its secondary structure. It is located near the subunit interface in the base of the L7/L12 stalk, and near the tRNA binding site of the peptidyltransferase center.</text>
</comment>
<keyword evidence="7" id="KW-0694">RNA-binding</keyword>
<dbReference type="InterPro" id="IPR000702">
    <property type="entry name" value="Ribosomal_uL6-like"/>
</dbReference>
<evidence type="ECO:0000313" key="9">
    <source>
        <dbReference type="EMBL" id="MCA9308691.1"/>
    </source>
</evidence>
<comment type="similarity">
    <text evidence="1 6">Belongs to the universal ribosomal protein uL6 family.</text>
</comment>
<dbReference type="InterPro" id="IPR020040">
    <property type="entry name" value="Ribosomal_uL6_a/b-dom"/>
</dbReference>
<protein>
    <recommendedName>
        <fullName evidence="4 5">50S ribosomal protein L6</fullName>
    </recommendedName>
</protein>
<evidence type="ECO:0000256" key="5">
    <source>
        <dbReference type="NCBIfam" id="TIGR03654"/>
    </source>
</evidence>
<feature type="domain" description="Large ribosomal subunit protein uL6 alpha-beta" evidence="8">
    <location>
        <begin position="41"/>
        <end position="115"/>
    </location>
</feature>
<dbReference type="EMBL" id="JAGQNX010000136">
    <property type="protein sequence ID" value="MCA9308691.1"/>
    <property type="molecule type" value="Genomic_DNA"/>
</dbReference>
<dbReference type="Pfam" id="PF00347">
    <property type="entry name" value="Ribosomal_L6"/>
    <property type="match status" value="1"/>
</dbReference>
<keyword evidence="2 6" id="KW-0689">Ribosomal protein</keyword>
<dbReference type="PANTHER" id="PTHR11655">
    <property type="entry name" value="60S/50S RIBOSOMAL PROTEIN L6/L9"/>
    <property type="match status" value="1"/>
</dbReference>
<dbReference type="GO" id="GO:0022625">
    <property type="term" value="C:cytosolic large ribosomal subunit"/>
    <property type="evidence" value="ECO:0007669"/>
    <property type="project" value="UniProtKB-UniRule"/>
</dbReference>
<organism evidence="9 10">
    <name type="scientific">candidate division WWE3 bacterium</name>
    <dbReference type="NCBI Taxonomy" id="2053526"/>
    <lineage>
        <taxon>Bacteria</taxon>
        <taxon>Katanobacteria</taxon>
    </lineage>
</organism>
<dbReference type="PRINTS" id="PR00059">
    <property type="entry name" value="RIBOSOMALL6"/>
</dbReference>
<evidence type="ECO:0000256" key="2">
    <source>
        <dbReference type="ARBA" id="ARBA00022980"/>
    </source>
</evidence>
<accession>A0A955EC12</accession>
<dbReference type="FunFam" id="3.90.930.12:FF:000001">
    <property type="entry name" value="50S ribosomal protein L6"/>
    <property type="match status" value="1"/>
</dbReference>
<dbReference type="AlphaFoldDB" id="A0A955EC12"/>
<keyword evidence="7" id="KW-0699">rRNA-binding</keyword>
<dbReference type="Proteomes" id="UP000740557">
    <property type="component" value="Unassembled WGS sequence"/>
</dbReference>
<name>A0A955EC12_UNCKA</name>
<dbReference type="PANTHER" id="PTHR11655:SF14">
    <property type="entry name" value="LARGE RIBOSOMAL SUBUNIT PROTEIN UL6M"/>
    <property type="match status" value="1"/>
</dbReference>
<evidence type="ECO:0000256" key="3">
    <source>
        <dbReference type="ARBA" id="ARBA00023274"/>
    </source>
</evidence>
<dbReference type="GO" id="GO:0003735">
    <property type="term" value="F:structural constituent of ribosome"/>
    <property type="evidence" value="ECO:0007669"/>
    <property type="project" value="UniProtKB-UniRule"/>
</dbReference>
<reference evidence="9" key="2">
    <citation type="journal article" date="2021" name="Microbiome">
        <title>Successional dynamics and alternative stable states in a saline activated sludge microbial community over 9 years.</title>
        <authorList>
            <person name="Wang Y."/>
            <person name="Ye J."/>
            <person name="Ju F."/>
            <person name="Liu L."/>
            <person name="Boyd J.A."/>
            <person name="Deng Y."/>
            <person name="Parks D.H."/>
            <person name="Jiang X."/>
            <person name="Yin X."/>
            <person name="Woodcroft B.J."/>
            <person name="Tyson G.W."/>
            <person name="Hugenholtz P."/>
            <person name="Polz M.F."/>
            <person name="Zhang T."/>
        </authorList>
    </citation>
    <scope>NUCLEOTIDE SEQUENCE</scope>
    <source>
        <strain evidence="9">HKST-UBA79</strain>
    </source>
</reference>
<dbReference type="GO" id="GO:0002181">
    <property type="term" value="P:cytoplasmic translation"/>
    <property type="evidence" value="ECO:0007669"/>
    <property type="project" value="TreeGrafter"/>
</dbReference>
<dbReference type="InterPro" id="IPR019906">
    <property type="entry name" value="Ribosomal_uL6_bac-type"/>
</dbReference>
<evidence type="ECO:0000256" key="1">
    <source>
        <dbReference type="ARBA" id="ARBA00009356"/>
    </source>
</evidence>
<sequence length="130" mass="13994">MVTSLIKTTKGSTAFWGMTRAIINNMVIGVTSGFEKTLELVGVGYRAKQSTNGVSLTVGYSHPVEFNALEGTSIAVPDEKKIIIAGIDKQTVGLTAALIRKIRKPEPYKGKGIRYVDEVVRRKAGKAGKV</sequence>
<evidence type="ECO:0000256" key="4">
    <source>
        <dbReference type="ARBA" id="ARBA00035454"/>
    </source>
</evidence>
<dbReference type="InterPro" id="IPR036789">
    <property type="entry name" value="Ribosomal_uL6-like_a/b-dom_sf"/>
</dbReference>
<dbReference type="PROSITE" id="PS00525">
    <property type="entry name" value="RIBOSOMAL_L6_1"/>
    <property type="match status" value="1"/>
</dbReference>
<dbReference type="InterPro" id="IPR002358">
    <property type="entry name" value="Ribosomal_uL6_CS"/>
</dbReference>
<gene>
    <name evidence="9" type="primary">rplF</name>
    <name evidence="9" type="ORF">KC980_04210</name>
</gene>
<keyword evidence="3 6" id="KW-0687">Ribonucleoprotein</keyword>
<proteinExistence type="inferred from homology"/>
<evidence type="ECO:0000259" key="8">
    <source>
        <dbReference type="Pfam" id="PF00347"/>
    </source>
</evidence>
<evidence type="ECO:0000256" key="6">
    <source>
        <dbReference type="RuleBase" id="RU003869"/>
    </source>
</evidence>
<evidence type="ECO:0000313" key="10">
    <source>
        <dbReference type="Proteomes" id="UP000740557"/>
    </source>
</evidence>
<dbReference type="GO" id="GO:0019843">
    <property type="term" value="F:rRNA binding"/>
    <property type="evidence" value="ECO:0007669"/>
    <property type="project" value="UniProtKB-UniRule"/>
</dbReference>
<dbReference type="NCBIfam" id="TIGR03654">
    <property type="entry name" value="L6_bact"/>
    <property type="match status" value="1"/>
</dbReference>
<reference evidence="9" key="1">
    <citation type="submission" date="2020-04" db="EMBL/GenBank/DDBJ databases">
        <authorList>
            <person name="Zhang T."/>
        </authorList>
    </citation>
    <scope>NUCLEOTIDE SEQUENCE</scope>
    <source>
        <strain evidence="9">HKST-UBA79</strain>
    </source>
</reference>
<dbReference type="SUPFAM" id="SSF56053">
    <property type="entry name" value="Ribosomal protein L6"/>
    <property type="match status" value="2"/>
</dbReference>
<comment type="caution">
    <text evidence="9">The sequence shown here is derived from an EMBL/GenBank/DDBJ whole genome shotgun (WGS) entry which is preliminary data.</text>
</comment>
<dbReference type="Gene3D" id="3.90.930.12">
    <property type="entry name" value="Ribosomal protein L6, alpha-beta domain"/>
    <property type="match status" value="2"/>
</dbReference>
<evidence type="ECO:0000256" key="7">
    <source>
        <dbReference type="RuleBase" id="RU003870"/>
    </source>
</evidence>